<dbReference type="GO" id="GO:0005975">
    <property type="term" value="P:carbohydrate metabolic process"/>
    <property type="evidence" value="ECO:0007669"/>
    <property type="project" value="InterPro"/>
</dbReference>
<dbReference type="Pfam" id="PF02838">
    <property type="entry name" value="Glyco_hydro_20b"/>
    <property type="match status" value="1"/>
</dbReference>
<dbReference type="Gene3D" id="3.30.379.10">
    <property type="entry name" value="Chitobiase/beta-hexosaminidase domain 2-like"/>
    <property type="match status" value="1"/>
</dbReference>
<organism evidence="8 9">
    <name type="scientific">Tannerella forsythia</name>
    <name type="common">Bacteroides forsythus</name>
    <dbReference type="NCBI Taxonomy" id="28112"/>
    <lineage>
        <taxon>Bacteria</taxon>
        <taxon>Pseudomonadati</taxon>
        <taxon>Bacteroidota</taxon>
        <taxon>Bacteroidia</taxon>
        <taxon>Bacteroidales</taxon>
        <taxon>Tannerellaceae</taxon>
        <taxon>Tannerella</taxon>
    </lineage>
</organism>
<comment type="similarity">
    <text evidence="2">Belongs to the glycosyl hydrolase 20 family.</text>
</comment>
<dbReference type="RefSeq" id="WP_060827890.1">
    <property type="nucleotide sequence ID" value="NZ_FMMM01000057.1"/>
</dbReference>
<dbReference type="SUPFAM" id="SSF51445">
    <property type="entry name" value="(Trans)glycosidases"/>
    <property type="match status" value="1"/>
</dbReference>
<evidence type="ECO:0000256" key="4">
    <source>
        <dbReference type="ARBA" id="ARBA00022801"/>
    </source>
</evidence>
<keyword evidence="4 8" id="KW-0378">Hydrolase</keyword>
<evidence type="ECO:0000259" key="7">
    <source>
        <dbReference type="SMART" id="SM00758"/>
    </source>
</evidence>
<sequence>MKKLFLSAVIGACCLTACDNKQPVTNQQSYNQGINIIPQPQSLEQGEGSFQLKKNTVFYAQDAGARTVAEFIAGKLNLSTGFTLQVTDQETASNAIALLIDESVEHEEGYTLEVTKDKVTAKARTPQGLFYAMQSFLQLLPAEVESSTTVDGMAWVAPCVNIQDAPRFGYRGVMLDPCRHFIPVENVKKHIDVLALFKINRLHWHLTEDQGWRIEIKKYPKLAEIGSKRIDGEGTEYGGFYTQEEIKEIVAYAAERFITVVPELEIPGHELAAIAAYPELSCKGDSITPRIIWGVEDIVMCPGKEETFRFLEDVIAEMIPLFPGTYFHIGGDECPKSSWKQCPLCQKRIREEGLKNEEELQSYVIRRIEKVLNGHGKRLIGWDEILEGGLAPSATVMSWRGEAGGIAAANMDHDVIMTPGSGGMYIDHYQGDPKIEPVAIGGNAKLEKTYSYNPTPDTLIKLGKDHFVKGVQCNLWSEYLYTTDILEYRAYPRVLALSEIAWTQPEKKNYNDFLRRLDNACVRLDEHKVNYYIPQPEQPNGSCNFVAFTDKASLEFTTNRPVKVVYTTDGNDPTPESAIYESPLEFTESATLKIRSVLPSGKMSPVRTITVEKQALAPAKEAAAAKPGLKMQVTDGMFLEPSKLADVTDWKASTIKSLAEITKVVKSSESMRGVKQYAAMAEGYVDIPEDGVYYFSSDLEEVWVDGRRLISNTGETKRFSRRDCSVALAKGLHEFKVVFLGHIIGGWPSNWGNGSVKIRKADAEKFEAIAENQLFHE</sequence>
<dbReference type="PANTHER" id="PTHR22600">
    <property type="entry name" value="BETA-HEXOSAMINIDASE"/>
    <property type="match status" value="1"/>
</dbReference>
<evidence type="ECO:0000313" key="8">
    <source>
        <dbReference type="EMBL" id="SCQ22254.1"/>
    </source>
</evidence>
<protein>
    <recommendedName>
        <fullName evidence="3">beta-N-acetylhexosaminidase</fullName>
        <ecNumber evidence="3">3.2.1.52</ecNumber>
    </recommendedName>
</protein>
<evidence type="ECO:0000256" key="5">
    <source>
        <dbReference type="ARBA" id="ARBA00023295"/>
    </source>
</evidence>
<dbReference type="SUPFAM" id="SSF55545">
    <property type="entry name" value="beta-N-acetylhexosaminidase-like domain"/>
    <property type="match status" value="1"/>
</dbReference>
<dbReference type="InterPro" id="IPR015883">
    <property type="entry name" value="Glyco_hydro_20_cat"/>
</dbReference>
<accession>A0A1D3UPU4</accession>
<dbReference type="Pfam" id="PF07691">
    <property type="entry name" value="PA14"/>
    <property type="match status" value="1"/>
</dbReference>
<evidence type="ECO:0000256" key="1">
    <source>
        <dbReference type="ARBA" id="ARBA00001231"/>
    </source>
</evidence>
<dbReference type="CDD" id="cd06563">
    <property type="entry name" value="GH20_chitobiase-like"/>
    <property type="match status" value="1"/>
</dbReference>
<dbReference type="Proteomes" id="UP000182057">
    <property type="component" value="Unassembled WGS sequence"/>
</dbReference>
<dbReference type="AlphaFoldDB" id="A0A1D3UPU4"/>
<dbReference type="Pfam" id="PF00728">
    <property type="entry name" value="Glyco_hydro_20"/>
    <property type="match status" value="1"/>
</dbReference>
<keyword evidence="5 8" id="KW-0326">Glycosidase</keyword>
<dbReference type="SMART" id="SM00758">
    <property type="entry name" value="PA14"/>
    <property type="match status" value="1"/>
</dbReference>
<dbReference type="Gene3D" id="3.20.20.80">
    <property type="entry name" value="Glycosidases"/>
    <property type="match status" value="1"/>
</dbReference>
<name>A0A1D3UPU4_TANFO</name>
<dbReference type="InterPro" id="IPR017853">
    <property type="entry name" value="GH"/>
</dbReference>
<dbReference type="InterPro" id="IPR011658">
    <property type="entry name" value="PA14_dom"/>
</dbReference>
<dbReference type="GO" id="GO:0030203">
    <property type="term" value="P:glycosaminoglycan metabolic process"/>
    <property type="evidence" value="ECO:0007669"/>
    <property type="project" value="TreeGrafter"/>
</dbReference>
<dbReference type="GO" id="GO:0004563">
    <property type="term" value="F:beta-N-acetylhexosaminidase activity"/>
    <property type="evidence" value="ECO:0007669"/>
    <property type="project" value="UniProtKB-EC"/>
</dbReference>
<dbReference type="EC" id="3.2.1.52" evidence="3"/>
<dbReference type="GO" id="GO:0016020">
    <property type="term" value="C:membrane"/>
    <property type="evidence" value="ECO:0007669"/>
    <property type="project" value="TreeGrafter"/>
</dbReference>
<gene>
    <name evidence="8" type="primary">exo I_1</name>
    <name evidence="8" type="ORF">TFUB20_01651</name>
</gene>
<dbReference type="Pfam" id="PF13290">
    <property type="entry name" value="CHB_HEX_C_1"/>
    <property type="match status" value="1"/>
</dbReference>
<proteinExistence type="inferred from homology"/>
<dbReference type="InterPro" id="IPR029018">
    <property type="entry name" value="Hex-like_dom2"/>
</dbReference>
<evidence type="ECO:0000256" key="2">
    <source>
        <dbReference type="ARBA" id="ARBA00006285"/>
    </source>
</evidence>
<dbReference type="InterPro" id="IPR015882">
    <property type="entry name" value="HEX_bac_N"/>
</dbReference>
<evidence type="ECO:0000256" key="3">
    <source>
        <dbReference type="ARBA" id="ARBA00012663"/>
    </source>
</evidence>
<feature type="active site" description="Proton donor" evidence="6">
    <location>
        <position position="333"/>
    </location>
</feature>
<feature type="domain" description="PA14" evidence="7">
    <location>
        <begin position="625"/>
        <end position="764"/>
    </location>
</feature>
<dbReference type="InterPro" id="IPR025705">
    <property type="entry name" value="Beta_hexosaminidase_sua/sub"/>
</dbReference>
<dbReference type="PRINTS" id="PR00738">
    <property type="entry name" value="GLHYDRLASE20"/>
</dbReference>
<evidence type="ECO:0000256" key="6">
    <source>
        <dbReference type="PIRSR" id="PIRSR625705-1"/>
    </source>
</evidence>
<reference evidence="8 9" key="1">
    <citation type="submission" date="2016-09" db="EMBL/GenBank/DDBJ databases">
        <authorList>
            <person name="Capua I."/>
            <person name="De Benedictis P."/>
            <person name="Joannis T."/>
            <person name="Lombin L.H."/>
            <person name="Cattoli G."/>
        </authorList>
    </citation>
    <scope>NUCLEOTIDE SEQUENCE [LARGE SCALE GENOMIC DNA]</scope>
    <source>
        <strain evidence="8 9">UB20</strain>
    </source>
</reference>
<dbReference type="InterPro" id="IPR059177">
    <property type="entry name" value="GH29D-like_dom"/>
</dbReference>
<dbReference type="EMBL" id="FMMM01000057">
    <property type="protein sequence ID" value="SCQ22254.1"/>
    <property type="molecule type" value="Genomic_DNA"/>
</dbReference>
<evidence type="ECO:0000313" key="9">
    <source>
        <dbReference type="Proteomes" id="UP000182057"/>
    </source>
</evidence>
<comment type="catalytic activity">
    <reaction evidence="1">
        <text>Hydrolysis of terminal non-reducing N-acetyl-D-hexosamine residues in N-acetyl-beta-D-hexosaminides.</text>
        <dbReference type="EC" id="3.2.1.52"/>
    </reaction>
</comment>
<dbReference type="OrthoDB" id="1090159at2"/>
<dbReference type="PANTHER" id="PTHR22600:SF57">
    <property type="entry name" value="BETA-N-ACETYLHEXOSAMINIDASE"/>
    <property type="match status" value="1"/>
</dbReference>